<dbReference type="EMBL" id="CAJNOR010014642">
    <property type="protein sequence ID" value="CAF1679189.1"/>
    <property type="molecule type" value="Genomic_DNA"/>
</dbReference>
<evidence type="ECO:0000313" key="3">
    <source>
        <dbReference type="Proteomes" id="UP000663828"/>
    </source>
</evidence>
<keyword evidence="3" id="KW-1185">Reference proteome</keyword>
<evidence type="ECO:0000313" key="2">
    <source>
        <dbReference type="EMBL" id="CAF1679189.1"/>
    </source>
</evidence>
<dbReference type="Proteomes" id="UP000663828">
    <property type="component" value="Unassembled WGS sequence"/>
</dbReference>
<dbReference type="Proteomes" id="UP000663852">
    <property type="component" value="Unassembled WGS sequence"/>
</dbReference>
<comment type="caution">
    <text evidence="1">The sequence shown here is derived from an EMBL/GenBank/DDBJ whole genome shotgun (WGS) entry which is preliminary data.</text>
</comment>
<protein>
    <submittedName>
        <fullName evidence="1">Uncharacterized protein</fullName>
    </submittedName>
</protein>
<evidence type="ECO:0000313" key="1">
    <source>
        <dbReference type="EMBL" id="CAF1552762.1"/>
    </source>
</evidence>
<organism evidence="1">
    <name type="scientific">Adineta ricciae</name>
    <name type="common">Rotifer</name>
    <dbReference type="NCBI Taxonomy" id="249248"/>
    <lineage>
        <taxon>Eukaryota</taxon>
        <taxon>Metazoa</taxon>
        <taxon>Spiralia</taxon>
        <taxon>Gnathifera</taxon>
        <taxon>Rotifera</taxon>
        <taxon>Eurotatoria</taxon>
        <taxon>Bdelloidea</taxon>
        <taxon>Adinetida</taxon>
        <taxon>Adinetidae</taxon>
        <taxon>Adineta</taxon>
    </lineage>
</organism>
<proteinExistence type="predicted"/>
<reference evidence="1" key="1">
    <citation type="submission" date="2021-02" db="EMBL/GenBank/DDBJ databases">
        <authorList>
            <person name="Nowell W R."/>
        </authorList>
    </citation>
    <scope>NUCLEOTIDE SEQUENCE</scope>
</reference>
<gene>
    <name evidence="1" type="ORF">EDS130_LOCUS46116</name>
    <name evidence="2" type="ORF">XAT740_LOCUS60216</name>
</gene>
<dbReference type="EMBL" id="CAJNOJ010001545">
    <property type="protein sequence ID" value="CAF1552762.1"/>
    <property type="molecule type" value="Genomic_DNA"/>
</dbReference>
<name>A0A815X7B2_ADIRI</name>
<sequence length="165" mass="18635">MAMLIDDEIVLLPLHSERLAKTEAQRQRQWRQNQRKHRLNDELSRLPVTPYFTLDTETDCHTLAPALIQIEFVPVDDDEDEQQCAGHIPSFKEAPRLGRWTTGTGQGCRPPCVPIGRHRLAPVDLRARSLEGLVQRPPSAQRRLSDGIHRPCGGRSSLHVCAPTL</sequence>
<accession>A0A815X7B2</accession>
<dbReference type="AlphaFoldDB" id="A0A815X7B2"/>